<feature type="region of interest" description="Disordered" evidence="5">
    <location>
        <begin position="1"/>
        <end position="29"/>
    </location>
</feature>
<accession>G0U294</accession>
<dbReference type="CDD" id="cd13156">
    <property type="entry name" value="KOW_RPL6"/>
    <property type="match status" value="1"/>
</dbReference>
<evidence type="ECO:0000313" key="6">
    <source>
        <dbReference type="EMBL" id="CCC50397.1"/>
    </source>
</evidence>
<dbReference type="Pfam" id="PF01159">
    <property type="entry name" value="Ribosomal_L6e"/>
    <property type="match status" value="1"/>
</dbReference>
<keyword evidence="3 4" id="KW-0687">Ribonucleoprotein</keyword>
<dbReference type="EMBL" id="HE573025">
    <property type="protein sequence ID" value="CCC50397.1"/>
    <property type="molecule type" value="Genomic_DNA"/>
</dbReference>
<dbReference type="PROSITE" id="PS01170">
    <property type="entry name" value="RIBOSOMAL_L6E"/>
    <property type="match status" value="1"/>
</dbReference>
<evidence type="ECO:0000256" key="4">
    <source>
        <dbReference type="RuleBase" id="RU000662"/>
    </source>
</evidence>
<sequence length="196" mass="21659">MAPAAKASRSTPKERPAKKVSRKSPEYTTLRKSCSPGTIAIILAGRFRGRRVVILKQLPGNGPLVISGPMKYNGVPIRRIDSRYVIATSTKVNIADVDTSAITAELFKRPKQERRVKSEADFMDGKSKKEAERKARKTPKASPKGTVSDARAQLQKKIDTALIQAIKKDPLGKEKVGYLHSVFTIKPGDAPHRMKW</sequence>
<keyword evidence="2 4" id="KW-0689">Ribosomal protein</keyword>
<organism evidence="6">
    <name type="scientific">Trypanosoma vivax (strain Y486)</name>
    <dbReference type="NCBI Taxonomy" id="1055687"/>
    <lineage>
        <taxon>Eukaryota</taxon>
        <taxon>Discoba</taxon>
        <taxon>Euglenozoa</taxon>
        <taxon>Kinetoplastea</taxon>
        <taxon>Metakinetoplastina</taxon>
        <taxon>Trypanosomatida</taxon>
        <taxon>Trypanosomatidae</taxon>
        <taxon>Trypanosoma</taxon>
        <taxon>Duttonella</taxon>
    </lineage>
</organism>
<evidence type="ECO:0000256" key="5">
    <source>
        <dbReference type="SAM" id="MobiDB-lite"/>
    </source>
</evidence>
<feature type="compositionally biased region" description="Basic and acidic residues" evidence="5">
    <location>
        <begin position="113"/>
        <end position="133"/>
    </location>
</feature>
<dbReference type="PANTHER" id="PTHR10715:SF0">
    <property type="entry name" value="LARGE RIBOSOMAL SUBUNIT PROTEIN EL6"/>
    <property type="match status" value="1"/>
</dbReference>
<dbReference type="InterPro" id="IPR008991">
    <property type="entry name" value="Translation_prot_SH3-like_sf"/>
</dbReference>
<dbReference type="Gene3D" id="2.30.30.30">
    <property type="match status" value="1"/>
</dbReference>
<protein>
    <recommendedName>
        <fullName evidence="4">60S ribosomal protein L6</fullName>
    </recommendedName>
</protein>
<dbReference type="VEuPathDB" id="TriTrypDB:TvY486_0902200"/>
<dbReference type="InterPro" id="IPR000915">
    <property type="entry name" value="60S_ribosomal_eL6"/>
</dbReference>
<gene>
    <name evidence="6" type="ORF">TVY486_0902200</name>
</gene>
<dbReference type="InterPro" id="IPR049633">
    <property type="entry name" value="Ribosomal_eL6_CS"/>
</dbReference>
<name>G0U294_TRYVY</name>
<comment type="similarity">
    <text evidence="1 4">Belongs to the eukaryotic ribosomal protein eL6 family.</text>
</comment>
<evidence type="ECO:0000256" key="2">
    <source>
        <dbReference type="ARBA" id="ARBA00022980"/>
    </source>
</evidence>
<dbReference type="FunFam" id="2.30.30.30:FF:000046">
    <property type="entry name" value="Putative 60S ribosomal protein L6"/>
    <property type="match status" value="1"/>
</dbReference>
<proteinExistence type="inferred from homology"/>
<dbReference type="GO" id="GO:0002181">
    <property type="term" value="P:cytoplasmic translation"/>
    <property type="evidence" value="ECO:0007669"/>
    <property type="project" value="TreeGrafter"/>
</dbReference>
<dbReference type="GO" id="GO:0003723">
    <property type="term" value="F:RNA binding"/>
    <property type="evidence" value="ECO:0007669"/>
    <property type="project" value="TreeGrafter"/>
</dbReference>
<feature type="region of interest" description="Disordered" evidence="5">
    <location>
        <begin position="113"/>
        <end position="151"/>
    </location>
</feature>
<dbReference type="InterPro" id="IPR014722">
    <property type="entry name" value="Rib_uL2_dom2"/>
</dbReference>
<dbReference type="AlphaFoldDB" id="G0U294"/>
<dbReference type="PANTHER" id="PTHR10715">
    <property type="entry name" value="60S RIBOSOMAL PROTEIN L6"/>
    <property type="match status" value="1"/>
</dbReference>
<dbReference type="SUPFAM" id="SSF50104">
    <property type="entry name" value="Translation proteins SH3-like domain"/>
    <property type="match status" value="1"/>
</dbReference>
<evidence type="ECO:0000256" key="3">
    <source>
        <dbReference type="ARBA" id="ARBA00023274"/>
    </source>
</evidence>
<dbReference type="GO" id="GO:0003735">
    <property type="term" value="F:structural constituent of ribosome"/>
    <property type="evidence" value="ECO:0007669"/>
    <property type="project" value="InterPro"/>
</dbReference>
<dbReference type="InterPro" id="IPR041997">
    <property type="entry name" value="Ribosomal_eL6_KOW"/>
</dbReference>
<evidence type="ECO:0000256" key="1">
    <source>
        <dbReference type="ARBA" id="ARBA00010592"/>
    </source>
</evidence>
<dbReference type="GO" id="GO:0022625">
    <property type="term" value="C:cytosolic large ribosomal subunit"/>
    <property type="evidence" value="ECO:0007669"/>
    <property type="project" value="TreeGrafter"/>
</dbReference>
<reference evidence="6" key="1">
    <citation type="journal article" date="2012" name="Proc. Natl. Acad. Sci. U.S.A.">
        <title>Antigenic diversity is generated by distinct evolutionary mechanisms in African trypanosome species.</title>
        <authorList>
            <person name="Jackson A.P."/>
            <person name="Berry A."/>
            <person name="Aslett M."/>
            <person name="Allison H.C."/>
            <person name="Burton P."/>
            <person name="Vavrova-Anderson J."/>
            <person name="Brown R."/>
            <person name="Browne H."/>
            <person name="Corton N."/>
            <person name="Hauser H."/>
            <person name="Gamble J."/>
            <person name="Gilderthorp R."/>
            <person name="Marcello L."/>
            <person name="McQuillan J."/>
            <person name="Otto T.D."/>
            <person name="Quail M.A."/>
            <person name="Sanders M.J."/>
            <person name="van Tonder A."/>
            <person name="Ginger M.L."/>
            <person name="Field M.C."/>
            <person name="Barry J.D."/>
            <person name="Hertz-Fowler C."/>
            <person name="Berriman M."/>
        </authorList>
    </citation>
    <scope>NUCLEOTIDE SEQUENCE</scope>
    <source>
        <strain evidence="6">Y486</strain>
    </source>
</reference>
<dbReference type="GO" id="GO:0000027">
    <property type="term" value="P:ribosomal large subunit assembly"/>
    <property type="evidence" value="ECO:0007669"/>
    <property type="project" value="TreeGrafter"/>
</dbReference>